<organism evidence="7 8">
    <name type="scientific">Pseudomonas lundensis</name>
    <dbReference type="NCBI Taxonomy" id="86185"/>
    <lineage>
        <taxon>Bacteria</taxon>
        <taxon>Pseudomonadati</taxon>
        <taxon>Pseudomonadota</taxon>
        <taxon>Gammaproteobacteria</taxon>
        <taxon>Pseudomonadales</taxon>
        <taxon>Pseudomonadaceae</taxon>
        <taxon>Pseudomonas</taxon>
    </lineage>
</organism>
<feature type="transmembrane region" description="Helical" evidence="6">
    <location>
        <begin position="35"/>
        <end position="56"/>
    </location>
</feature>
<dbReference type="Proteomes" id="UP000215788">
    <property type="component" value="Unassembled WGS sequence"/>
</dbReference>
<feature type="transmembrane region" description="Helical" evidence="6">
    <location>
        <begin position="76"/>
        <end position="100"/>
    </location>
</feature>
<dbReference type="EMBL" id="NQKI01000006">
    <property type="protein sequence ID" value="OZY60352.1"/>
    <property type="molecule type" value="Genomic_DNA"/>
</dbReference>
<feature type="transmembrane region" description="Helical" evidence="6">
    <location>
        <begin position="270"/>
        <end position="291"/>
    </location>
</feature>
<keyword evidence="4 6" id="KW-1133">Transmembrane helix</keyword>
<evidence type="ECO:0000256" key="4">
    <source>
        <dbReference type="ARBA" id="ARBA00022989"/>
    </source>
</evidence>
<proteinExistence type="predicted"/>
<keyword evidence="3 6" id="KW-0812">Transmembrane</keyword>
<dbReference type="InterPro" id="IPR002797">
    <property type="entry name" value="Polysacc_synth"/>
</dbReference>
<sequence length="426" mass="46369">MHVRNIFWNLLGLGLPLLIAVVTVPNLIARIGTERFGFLALAWGLIGYAGALDLGVGRAVTQRVSAIRGYAQESDIPDVIATAVKITATIGLAGLVLIALGGVFGGYDLISRNTVSKNEVIVSILLLAVAIPMQAISATYRGVNEAYLNFKSISILRVFLGAANFGGPFLVALYTDKLYWVVATLVLSRSIALIAYRHFAYKCLPERLLVQPGQYKKEQAKKLLEFGGWVTVSSIVSPFLVQADRFFVGALITAAAVTTYVIPYEITVQSMILVGAITTVAFPMISNLINSDPEKAKSVFDKWLVRVVIVMFCAMCVLAFIMPFILNLWVKDYVAPESVMVGRILCLGVFFNAIGAMYYSYLHAHGRTKITAIFHVVELPIFVGLLYVFIGEFGVVGAAVAWSLRVCLDAVLLALASCSRLTSNYF</sequence>
<evidence type="ECO:0000313" key="8">
    <source>
        <dbReference type="Proteomes" id="UP000215788"/>
    </source>
</evidence>
<dbReference type="PANTHER" id="PTHR30250">
    <property type="entry name" value="PST FAMILY PREDICTED COLANIC ACID TRANSPORTER"/>
    <property type="match status" value="1"/>
</dbReference>
<protein>
    <submittedName>
        <fullName evidence="7">Flippase</fullName>
    </submittedName>
</protein>
<comment type="caution">
    <text evidence="7">The sequence shown here is derived from an EMBL/GenBank/DDBJ whole genome shotgun (WGS) entry which is preliminary data.</text>
</comment>
<evidence type="ECO:0000256" key="6">
    <source>
        <dbReference type="SAM" id="Phobius"/>
    </source>
</evidence>
<keyword evidence="5 6" id="KW-0472">Membrane</keyword>
<dbReference type="GO" id="GO:0005886">
    <property type="term" value="C:plasma membrane"/>
    <property type="evidence" value="ECO:0007669"/>
    <property type="project" value="UniProtKB-SubCell"/>
</dbReference>
<evidence type="ECO:0000313" key="7">
    <source>
        <dbReference type="EMBL" id="OZY60352.1"/>
    </source>
</evidence>
<accession>A0A266NE88</accession>
<feature type="transmembrane region" description="Helical" evidence="6">
    <location>
        <begin position="246"/>
        <end position="264"/>
    </location>
</feature>
<feature type="transmembrane region" description="Helical" evidence="6">
    <location>
        <begin position="303"/>
        <end position="326"/>
    </location>
</feature>
<reference evidence="7 8" key="1">
    <citation type="submission" date="2017-08" db="EMBL/GenBank/DDBJ databases">
        <title>Genomic and metabolic characterisation of spoilage-associated Pseudomonas species.</title>
        <authorList>
            <person name="Stanborough T."/>
            <person name="Fegan N."/>
            <person name="Powell S.M."/>
            <person name="Singh T."/>
            <person name="Tamplin M.L."/>
            <person name="Chandry P.S."/>
        </authorList>
    </citation>
    <scope>NUCLEOTIDE SEQUENCE [LARGE SCALE GENOMIC DNA]</scope>
    <source>
        <strain evidence="7 8">L1802</strain>
    </source>
</reference>
<dbReference type="CDD" id="cd13128">
    <property type="entry name" value="MATE_Wzx_like"/>
    <property type="match status" value="1"/>
</dbReference>
<evidence type="ECO:0000256" key="2">
    <source>
        <dbReference type="ARBA" id="ARBA00022475"/>
    </source>
</evidence>
<name>A0A266NE88_9PSED</name>
<dbReference type="PANTHER" id="PTHR30250:SF26">
    <property type="entry name" value="PSMA PROTEIN"/>
    <property type="match status" value="1"/>
</dbReference>
<dbReference type="AlphaFoldDB" id="A0A266NE88"/>
<keyword evidence="2" id="KW-1003">Cell membrane</keyword>
<evidence type="ECO:0000256" key="5">
    <source>
        <dbReference type="ARBA" id="ARBA00023136"/>
    </source>
</evidence>
<feature type="transmembrane region" description="Helical" evidence="6">
    <location>
        <begin position="338"/>
        <end position="360"/>
    </location>
</feature>
<feature type="transmembrane region" description="Helical" evidence="6">
    <location>
        <begin position="120"/>
        <end position="143"/>
    </location>
</feature>
<dbReference type="InterPro" id="IPR050833">
    <property type="entry name" value="Poly_Biosynth_Transport"/>
</dbReference>
<dbReference type="OrthoDB" id="9812647at2"/>
<evidence type="ECO:0000256" key="3">
    <source>
        <dbReference type="ARBA" id="ARBA00022692"/>
    </source>
</evidence>
<feature type="transmembrane region" description="Helical" evidence="6">
    <location>
        <begin position="155"/>
        <end position="174"/>
    </location>
</feature>
<dbReference type="RefSeq" id="WP_094992532.1">
    <property type="nucleotide sequence ID" value="NZ_NQKI01000006.1"/>
</dbReference>
<dbReference type="Pfam" id="PF01943">
    <property type="entry name" value="Polysacc_synt"/>
    <property type="match status" value="1"/>
</dbReference>
<feature type="transmembrane region" description="Helical" evidence="6">
    <location>
        <begin position="180"/>
        <end position="199"/>
    </location>
</feature>
<feature type="transmembrane region" description="Helical" evidence="6">
    <location>
        <begin position="7"/>
        <end position="29"/>
    </location>
</feature>
<comment type="subcellular location">
    <subcellularLocation>
        <location evidence="1">Cell membrane</location>
        <topology evidence="1">Multi-pass membrane protein</topology>
    </subcellularLocation>
</comment>
<gene>
    <name evidence="7" type="ORF">CJF39_05555</name>
</gene>
<evidence type="ECO:0000256" key="1">
    <source>
        <dbReference type="ARBA" id="ARBA00004651"/>
    </source>
</evidence>